<dbReference type="SMART" id="SM00304">
    <property type="entry name" value="HAMP"/>
    <property type="match status" value="1"/>
</dbReference>
<dbReference type="Proteomes" id="UP000429595">
    <property type="component" value="Unassembled WGS sequence"/>
</dbReference>
<keyword evidence="12 16" id="KW-0472">Membrane</keyword>
<evidence type="ECO:0000256" key="10">
    <source>
        <dbReference type="ARBA" id="ARBA00022840"/>
    </source>
</evidence>
<organism evidence="20 21">
    <name type="scientific">Bacillus aerolatus</name>
    <dbReference type="NCBI Taxonomy" id="2653354"/>
    <lineage>
        <taxon>Bacteria</taxon>
        <taxon>Bacillati</taxon>
        <taxon>Bacillota</taxon>
        <taxon>Bacilli</taxon>
        <taxon>Bacillales</taxon>
        <taxon>Bacillaceae</taxon>
        <taxon>Bacillus</taxon>
    </lineage>
</organism>
<dbReference type="SUPFAM" id="SSF52172">
    <property type="entry name" value="CheY-like"/>
    <property type="match status" value="1"/>
</dbReference>
<protein>
    <recommendedName>
        <fullName evidence="13">Circadian input-output histidine kinase CikA</fullName>
        <ecNumber evidence="4">2.7.13.3</ecNumber>
    </recommendedName>
</protein>
<dbReference type="InterPro" id="IPR024478">
    <property type="entry name" value="HlyB_4HB_MCP"/>
</dbReference>
<dbReference type="Gene3D" id="6.10.340.10">
    <property type="match status" value="1"/>
</dbReference>
<dbReference type="SMART" id="SM00388">
    <property type="entry name" value="HisKA"/>
    <property type="match status" value="1"/>
</dbReference>
<dbReference type="GO" id="GO:0000155">
    <property type="term" value="F:phosphorelay sensor kinase activity"/>
    <property type="evidence" value="ECO:0007669"/>
    <property type="project" value="InterPro"/>
</dbReference>
<evidence type="ECO:0000256" key="16">
    <source>
        <dbReference type="SAM" id="Phobius"/>
    </source>
</evidence>
<evidence type="ECO:0000259" key="18">
    <source>
        <dbReference type="PROSITE" id="PS50110"/>
    </source>
</evidence>
<evidence type="ECO:0000256" key="2">
    <source>
        <dbReference type="ARBA" id="ARBA00004651"/>
    </source>
</evidence>
<dbReference type="InterPro" id="IPR036890">
    <property type="entry name" value="HATPase_C_sf"/>
</dbReference>
<dbReference type="PANTHER" id="PTHR45339:SF1">
    <property type="entry name" value="HYBRID SIGNAL TRANSDUCTION HISTIDINE KINASE J"/>
    <property type="match status" value="1"/>
</dbReference>
<keyword evidence="15" id="KW-0175">Coiled coil</keyword>
<evidence type="ECO:0000256" key="14">
    <source>
        <dbReference type="PROSITE-ProRule" id="PRU00169"/>
    </source>
</evidence>
<evidence type="ECO:0000256" key="3">
    <source>
        <dbReference type="ARBA" id="ARBA00006402"/>
    </source>
</evidence>
<dbReference type="CDD" id="cd16922">
    <property type="entry name" value="HATPase_EvgS-ArcB-TorS-like"/>
    <property type="match status" value="1"/>
</dbReference>
<keyword evidence="16" id="KW-0812">Transmembrane</keyword>
<dbReference type="PANTHER" id="PTHR45339">
    <property type="entry name" value="HYBRID SIGNAL TRANSDUCTION HISTIDINE KINASE J"/>
    <property type="match status" value="1"/>
</dbReference>
<dbReference type="SUPFAM" id="SSF47384">
    <property type="entry name" value="Homodimeric domain of signal transducing histidine kinase"/>
    <property type="match status" value="1"/>
</dbReference>
<dbReference type="PROSITE" id="PS50885">
    <property type="entry name" value="HAMP"/>
    <property type="match status" value="1"/>
</dbReference>
<dbReference type="InterPro" id="IPR029016">
    <property type="entry name" value="GAF-like_dom_sf"/>
</dbReference>
<dbReference type="CDD" id="cd06225">
    <property type="entry name" value="HAMP"/>
    <property type="match status" value="1"/>
</dbReference>
<dbReference type="PROSITE" id="PS50110">
    <property type="entry name" value="RESPONSE_REGULATORY"/>
    <property type="match status" value="1"/>
</dbReference>
<dbReference type="Pfam" id="PF00672">
    <property type="entry name" value="HAMP"/>
    <property type="match status" value="1"/>
</dbReference>
<keyword evidence="5" id="KW-1003">Cell membrane</keyword>
<dbReference type="InterPro" id="IPR004358">
    <property type="entry name" value="Sig_transdc_His_kin-like_C"/>
</dbReference>
<evidence type="ECO:0000256" key="5">
    <source>
        <dbReference type="ARBA" id="ARBA00022475"/>
    </source>
</evidence>
<keyword evidence="9" id="KW-0418">Kinase</keyword>
<feature type="transmembrane region" description="Helical" evidence="16">
    <location>
        <begin position="7"/>
        <end position="29"/>
    </location>
</feature>
<dbReference type="PRINTS" id="PR00344">
    <property type="entry name" value="BCTRLSENSOR"/>
</dbReference>
<reference evidence="20 21" key="1">
    <citation type="submission" date="2019-10" db="EMBL/GenBank/DDBJ databases">
        <title>Bacillus aerolatum sp. nov., isolated from bioaerosol of sport playgrounds.</title>
        <authorList>
            <person name="Chen P."/>
            <person name="Zhang G."/>
        </authorList>
    </citation>
    <scope>NUCLEOTIDE SEQUENCE [LARGE SCALE GENOMIC DNA]</scope>
    <source>
        <strain evidence="20 21">CX253</strain>
    </source>
</reference>
<dbReference type="GO" id="GO:0005524">
    <property type="term" value="F:ATP binding"/>
    <property type="evidence" value="ECO:0007669"/>
    <property type="project" value="UniProtKB-KW"/>
</dbReference>
<comment type="catalytic activity">
    <reaction evidence="1">
        <text>ATP + protein L-histidine = ADP + protein N-phospho-L-histidine.</text>
        <dbReference type="EC" id="2.7.13.3"/>
    </reaction>
</comment>
<feature type="domain" description="Response regulatory" evidence="18">
    <location>
        <begin position="785"/>
        <end position="902"/>
    </location>
</feature>
<feature type="coiled-coil region" evidence="15">
    <location>
        <begin position="436"/>
        <end position="498"/>
    </location>
</feature>
<gene>
    <name evidence="20" type="ORF">F9802_12915</name>
</gene>
<evidence type="ECO:0000259" key="19">
    <source>
        <dbReference type="PROSITE" id="PS50885"/>
    </source>
</evidence>
<proteinExistence type="inferred from homology"/>
<keyword evidence="7" id="KW-0808">Transferase</keyword>
<dbReference type="Gene3D" id="3.30.565.10">
    <property type="entry name" value="Histidine kinase-like ATPase, C-terminal domain"/>
    <property type="match status" value="1"/>
</dbReference>
<feature type="domain" description="HAMP" evidence="19">
    <location>
        <begin position="206"/>
        <end position="260"/>
    </location>
</feature>
<dbReference type="CDD" id="cd17546">
    <property type="entry name" value="REC_hyHK_CKI1_RcsC-like"/>
    <property type="match status" value="1"/>
</dbReference>
<evidence type="ECO:0000256" key="4">
    <source>
        <dbReference type="ARBA" id="ARBA00012438"/>
    </source>
</evidence>
<dbReference type="FunFam" id="3.30.565.10:FF:000010">
    <property type="entry name" value="Sensor histidine kinase RcsC"/>
    <property type="match status" value="1"/>
</dbReference>
<comment type="similarity">
    <text evidence="3">In the N-terminal section; belongs to the phytochrome family.</text>
</comment>
<dbReference type="SMART" id="SM00387">
    <property type="entry name" value="HATPase_c"/>
    <property type="match status" value="1"/>
</dbReference>
<dbReference type="InterPro" id="IPR001789">
    <property type="entry name" value="Sig_transdc_resp-reg_receiver"/>
</dbReference>
<dbReference type="InterPro" id="IPR005467">
    <property type="entry name" value="His_kinase_dom"/>
</dbReference>
<dbReference type="InterPro" id="IPR003018">
    <property type="entry name" value="GAF"/>
</dbReference>
<dbReference type="SMART" id="SM00448">
    <property type="entry name" value="REC"/>
    <property type="match status" value="1"/>
</dbReference>
<keyword evidence="16" id="KW-1133">Transmembrane helix</keyword>
<feature type="transmembrane region" description="Helical" evidence="16">
    <location>
        <begin position="185"/>
        <end position="205"/>
    </location>
</feature>
<keyword evidence="11" id="KW-0902">Two-component regulatory system</keyword>
<keyword evidence="8" id="KW-0547">Nucleotide-binding</keyword>
<dbReference type="InterPro" id="IPR003660">
    <property type="entry name" value="HAMP_dom"/>
</dbReference>
<dbReference type="InterPro" id="IPR011006">
    <property type="entry name" value="CheY-like_superfamily"/>
</dbReference>
<dbReference type="GO" id="GO:0005886">
    <property type="term" value="C:plasma membrane"/>
    <property type="evidence" value="ECO:0007669"/>
    <property type="project" value="UniProtKB-SubCell"/>
</dbReference>
<evidence type="ECO:0000313" key="21">
    <source>
        <dbReference type="Proteomes" id="UP000429595"/>
    </source>
</evidence>
<dbReference type="PROSITE" id="PS50109">
    <property type="entry name" value="HIS_KIN"/>
    <property type="match status" value="1"/>
</dbReference>
<keyword evidence="10" id="KW-0067">ATP-binding</keyword>
<dbReference type="Gene3D" id="3.40.50.2300">
    <property type="match status" value="1"/>
</dbReference>
<dbReference type="RefSeq" id="WP_152152564.1">
    <property type="nucleotide sequence ID" value="NZ_WEIO01000007.1"/>
</dbReference>
<dbReference type="Pfam" id="PF02518">
    <property type="entry name" value="HATPase_c"/>
    <property type="match status" value="1"/>
</dbReference>
<evidence type="ECO:0000259" key="17">
    <source>
        <dbReference type="PROSITE" id="PS50109"/>
    </source>
</evidence>
<dbReference type="Gene3D" id="1.10.287.130">
    <property type="match status" value="1"/>
</dbReference>
<comment type="subcellular location">
    <subcellularLocation>
        <location evidence="2">Cell membrane</location>
        <topology evidence="2">Multi-pass membrane protein</topology>
    </subcellularLocation>
</comment>
<dbReference type="AlphaFoldDB" id="A0A6I1FE36"/>
<evidence type="ECO:0000256" key="7">
    <source>
        <dbReference type="ARBA" id="ARBA00022679"/>
    </source>
</evidence>
<keyword evidence="6 14" id="KW-0597">Phosphoprotein</keyword>
<evidence type="ECO:0000313" key="20">
    <source>
        <dbReference type="EMBL" id="KAB7705961.1"/>
    </source>
</evidence>
<dbReference type="InterPro" id="IPR003661">
    <property type="entry name" value="HisK_dim/P_dom"/>
</dbReference>
<dbReference type="EC" id="2.7.13.3" evidence="4"/>
<evidence type="ECO:0000256" key="13">
    <source>
        <dbReference type="ARBA" id="ARBA00074306"/>
    </source>
</evidence>
<evidence type="ECO:0000256" key="1">
    <source>
        <dbReference type="ARBA" id="ARBA00000085"/>
    </source>
</evidence>
<comment type="caution">
    <text evidence="20">The sequence shown here is derived from an EMBL/GenBank/DDBJ whole genome shotgun (WGS) entry which is preliminary data.</text>
</comment>
<dbReference type="CDD" id="cd00082">
    <property type="entry name" value="HisKA"/>
    <property type="match status" value="1"/>
</dbReference>
<dbReference type="Pfam" id="PF00512">
    <property type="entry name" value="HisKA"/>
    <property type="match status" value="1"/>
</dbReference>
<feature type="domain" description="Histidine kinase" evidence="17">
    <location>
        <begin position="512"/>
        <end position="734"/>
    </location>
</feature>
<evidence type="ECO:0000256" key="8">
    <source>
        <dbReference type="ARBA" id="ARBA00022741"/>
    </source>
</evidence>
<dbReference type="InterPro" id="IPR036097">
    <property type="entry name" value="HisK_dim/P_sf"/>
</dbReference>
<dbReference type="CDD" id="cd22249">
    <property type="entry name" value="UDM1_RNF168_RNF169-like"/>
    <property type="match status" value="1"/>
</dbReference>
<evidence type="ECO:0000256" key="6">
    <source>
        <dbReference type="ARBA" id="ARBA00022553"/>
    </source>
</evidence>
<dbReference type="InterPro" id="IPR003594">
    <property type="entry name" value="HATPase_dom"/>
</dbReference>
<dbReference type="SUPFAM" id="SSF55781">
    <property type="entry name" value="GAF domain-like"/>
    <property type="match status" value="1"/>
</dbReference>
<evidence type="ECO:0000256" key="15">
    <source>
        <dbReference type="SAM" id="Coils"/>
    </source>
</evidence>
<dbReference type="Pfam" id="PF12729">
    <property type="entry name" value="4HB_MCP_1"/>
    <property type="match status" value="1"/>
</dbReference>
<evidence type="ECO:0000256" key="11">
    <source>
        <dbReference type="ARBA" id="ARBA00023012"/>
    </source>
</evidence>
<sequence length="904" mass="101672">MKFKTKLYIGFGVLFGLFIISHFIFMIMMNQLNQNMTNVVKNYERLNLANTIQGGLFDYSMESRGMMANPPEELRKKFLKNMEEAEQSVDTAIESLERLGSGERSEALIRKLKTLNTPFFENARETDALIKDGKIKEATQLYWYDGREMREEMIEVANEIQTIQKQRVDKELSNSSHTYHLVNQMIIVFIIIGFLIGSGMIIWILRSVTGNLNKVTSVMTKVTFDKSDQLPRITVTSKDEIGEIAVAFNEMAQALETHTMQEKELKHAAEEQSWLKTKIADIATMYPGIDDLETLAQLFITKVTPIVGANYGVFYMKHGKGNGEQFQKLAAYAYNDQEVGKDSFRLGEGLVGQCALENRVVSLQQIPDNYIKIASGLGSASPSNILIIPAEFQGEVLAVIELASFESFSELDQMFLEEIMSNLGVNIKSILRHIQVENLLEESQALTEELQSQSEELQLQQEEMRTVNEQLEEQYENSEQKTRELEKTKIMLEEKAKQLTVSSQYKSEFLANMSHELRTPLNSLLILAQMLAENINENLTAKQVEYAATIFSSGNDLLHLINDILDIAKVEAGKMEILFEDVKLSDVKEFVEAQFIPIAREKKIQLNVQLAPNLPKVIHTDKQRLQQILKNLLSNAFKFTEHGAVSLTIEKGVHSDTEIVFSVKDTGIGILAENQDIIFEAFKQADGTISRKYGGTGLGLSISREIAHLLGGFIEVESVEGDGSTFTLYLPNYNNMKSTELASYEAEAAAGMVEDLGAVPAVDSVKHLLEADETGKQKALLAGKKILVVDDDMRNIFALTTALESYLVDVLFAENGKEGVALLQKNSDIDLILMDIMMPEMDGFEAIRAIRRMPEFERLPIIALTAKAMKDDRKQCIDAGASDYISKPVNLEQLFSTMQVWLYR</sequence>
<dbReference type="Pfam" id="PF00072">
    <property type="entry name" value="Response_reg"/>
    <property type="match status" value="1"/>
</dbReference>
<evidence type="ECO:0000256" key="12">
    <source>
        <dbReference type="ARBA" id="ARBA00023136"/>
    </source>
</evidence>
<name>A0A6I1FE36_9BACI</name>
<feature type="modified residue" description="4-aspartylphosphate" evidence="14">
    <location>
        <position position="835"/>
    </location>
</feature>
<keyword evidence="21" id="KW-1185">Reference proteome</keyword>
<accession>A0A6I1FE36</accession>
<dbReference type="Pfam" id="PF13185">
    <property type="entry name" value="GAF_2"/>
    <property type="match status" value="1"/>
</dbReference>
<dbReference type="EMBL" id="WEIO01000007">
    <property type="protein sequence ID" value="KAB7705961.1"/>
    <property type="molecule type" value="Genomic_DNA"/>
</dbReference>
<dbReference type="Gene3D" id="3.30.450.40">
    <property type="match status" value="1"/>
</dbReference>
<evidence type="ECO:0000256" key="9">
    <source>
        <dbReference type="ARBA" id="ARBA00022777"/>
    </source>
</evidence>
<dbReference type="SUPFAM" id="SSF55874">
    <property type="entry name" value="ATPase domain of HSP90 chaperone/DNA topoisomerase II/histidine kinase"/>
    <property type="match status" value="1"/>
</dbReference>